<feature type="compositionally biased region" description="Acidic residues" evidence="1">
    <location>
        <begin position="191"/>
        <end position="215"/>
    </location>
</feature>
<feature type="compositionally biased region" description="Basic and acidic residues" evidence="1">
    <location>
        <begin position="174"/>
        <end position="190"/>
    </location>
</feature>
<protein>
    <submittedName>
        <fullName evidence="2">Uncharacterized protein</fullName>
    </submittedName>
</protein>
<proteinExistence type="predicted"/>
<organism evidence="2">
    <name type="scientific">Elphidium margaritaceum</name>
    <dbReference type="NCBI Taxonomy" id="933848"/>
    <lineage>
        <taxon>Eukaryota</taxon>
        <taxon>Sar</taxon>
        <taxon>Rhizaria</taxon>
        <taxon>Retaria</taxon>
        <taxon>Foraminifera</taxon>
        <taxon>Rotaliida</taxon>
        <taxon>Elphidiidae</taxon>
        <taxon>Elphidium</taxon>
    </lineage>
</organism>
<name>A0A7S0TCZ1_9EUKA</name>
<evidence type="ECO:0000313" key="2">
    <source>
        <dbReference type="EMBL" id="CAD8732081.1"/>
    </source>
</evidence>
<feature type="compositionally biased region" description="Low complexity" evidence="1">
    <location>
        <begin position="268"/>
        <end position="279"/>
    </location>
</feature>
<reference evidence="2" key="1">
    <citation type="submission" date="2021-01" db="EMBL/GenBank/DDBJ databases">
        <authorList>
            <person name="Corre E."/>
            <person name="Pelletier E."/>
            <person name="Niang G."/>
            <person name="Scheremetjew M."/>
            <person name="Finn R."/>
            <person name="Kale V."/>
            <person name="Holt S."/>
            <person name="Cochrane G."/>
            <person name="Meng A."/>
            <person name="Brown T."/>
            <person name="Cohen L."/>
        </authorList>
    </citation>
    <scope>NUCLEOTIDE SEQUENCE</scope>
</reference>
<gene>
    <name evidence="2" type="ORF">EMAR1385_LOCUS960</name>
</gene>
<evidence type="ECO:0000256" key="1">
    <source>
        <dbReference type="SAM" id="MobiDB-lite"/>
    </source>
</evidence>
<accession>A0A7S0TCZ1</accession>
<sequence length="308" mass="33894">MEGSPQPSVSMECVDADADGHCEHHRDQREEYHPLRAPHPHTSSYHALYEQSSRGTYRSRLFLQPSYSNPPYQFMYRQGGTHAYRAAAQYPMNNNHMMKYNHHMLSGQGQGIPGMEHNDSDALPEVPVDDCGSKHTDMSHLAHAETDSVAAVFDQRSFRMKAEDLKQQLAMEKSKECAAVKKGDADAKSSEDEEDDDDDDDDDTDDDSDDDDEDDNAKSKDGPMGDTGDIAADEFVVSGESSEDDDSETKAGASTAGNNSDDNEKMDGSQNKGKGKGLSLKNNIDHIMANLKRIRTITSLNSGSPVID</sequence>
<dbReference type="EMBL" id="HBFI01001365">
    <property type="protein sequence ID" value="CAD8732081.1"/>
    <property type="molecule type" value="Transcribed_RNA"/>
</dbReference>
<feature type="region of interest" description="Disordered" evidence="1">
    <location>
        <begin position="174"/>
        <end position="279"/>
    </location>
</feature>
<dbReference type="AlphaFoldDB" id="A0A7S0TCZ1"/>